<dbReference type="EMBL" id="GBXM01007007">
    <property type="protein sequence ID" value="JAI01571.1"/>
    <property type="molecule type" value="Transcribed_RNA"/>
</dbReference>
<dbReference type="AlphaFoldDB" id="A0A0E9XIB2"/>
<organism evidence="1">
    <name type="scientific">Anguilla anguilla</name>
    <name type="common">European freshwater eel</name>
    <name type="synonym">Muraena anguilla</name>
    <dbReference type="NCBI Taxonomy" id="7936"/>
    <lineage>
        <taxon>Eukaryota</taxon>
        <taxon>Metazoa</taxon>
        <taxon>Chordata</taxon>
        <taxon>Craniata</taxon>
        <taxon>Vertebrata</taxon>
        <taxon>Euteleostomi</taxon>
        <taxon>Actinopterygii</taxon>
        <taxon>Neopterygii</taxon>
        <taxon>Teleostei</taxon>
        <taxon>Anguilliformes</taxon>
        <taxon>Anguillidae</taxon>
        <taxon>Anguilla</taxon>
    </lineage>
</organism>
<evidence type="ECO:0000313" key="1">
    <source>
        <dbReference type="EMBL" id="JAI01571.1"/>
    </source>
</evidence>
<reference evidence="1" key="2">
    <citation type="journal article" date="2015" name="Fish Shellfish Immunol.">
        <title>Early steps in the European eel (Anguilla anguilla)-Vibrio vulnificus interaction in the gills: Role of the RtxA13 toxin.</title>
        <authorList>
            <person name="Callol A."/>
            <person name="Pajuelo D."/>
            <person name="Ebbesson L."/>
            <person name="Teles M."/>
            <person name="MacKenzie S."/>
            <person name="Amaro C."/>
        </authorList>
    </citation>
    <scope>NUCLEOTIDE SEQUENCE</scope>
</reference>
<protein>
    <submittedName>
        <fullName evidence="1">Uncharacterized protein</fullName>
    </submittedName>
</protein>
<reference evidence="1" key="1">
    <citation type="submission" date="2014-11" db="EMBL/GenBank/DDBJ databases">
        <authorList>
            <person name="Amaro Gonzalez C."/>
        </authorList>
    </citation>
    <scope>NUCLEOTIDE SEQUENCE</scope>
</reference>
<sequence length="20" mass="2348">MTHYVLTSEAKALHLWTGWC</sequence>
<name>A0A0E9XIB2_ANGAN</name>
<proteinExistence type="predicted"/>
<accession>A0A0E9XIB2</accession>